<dbReference type="Pfam" id="PF00657">
    <property type="entry name" value="Lipase_GDSL"/>
    <property type="match status" value="1"/>
</dbReference>
<accession>A0A2U1JAY0</accession>
<evidence type="ECO:0008006" key="4">
    <source>
        <dbReference type="Google" id="ProtNLM"/>
    </source>
</evidence>
<evidence type="ECO:0000313" key="2">
    <source>
        <dbReference type="EMBL" id="PWA02174.1"/>
    </source>
</evidence>
<dbReference type="Proteomes" id="UP000245591">
    <property type="component" value="Unassembled WGS sequence"/>
</dbReference>
<proteinExistence type="predicted"/>
<name>A0A2U1JAY0_SMIAN</name>
<protein>
    <recommendedName>
        <fullName evidence="4">SGNH hydrolase-type esterase domain-containing protein</fullName>
    </recommendedName>
</protein>
<comment type="caution">
    <text evidence="2">The sequence shown here is derived from an EMBL/GenBank/DDBJ whole genome shotgun (WGS) entry which is preliminary data.</text>
</comment>
<sequence>MENFTHIVVFGDSGADIGKVHKISGGKSPLPGNYKGRYSNGPLWCDILAKKHKLKHINYAHGNATINNEIVSGLVPYSPKKSQTSDVSSSLNELDTTKEQELVEVPCVKQQILKYTKFYNKNNSYRDLTLYVIFAGTNDVTAPVHSKMYNIKEPFDLKRIANETSKCVRLLLDKCDAKYIVVFNLRPREDFPGFIKMYNDKQRDDLREETLEYNKELKKALTSLSSESERQNVWVYDIYKRLKNMKKNASMYGLVEPVEICELDFRRMYKREEIKLDYYMAETKKDSENIRPGPPELDGITLRNEENRRFMWWDYFHLAKYSQETVANDIEAIVDLGFGSKSRL</sequence>
<evidence type="ECO:0000313" key="3">
    <source>
        <dbReference type="Proteomes" id="UP000245591"/>
    </source>
</evidence>
<gene>
    <name evidence="2" type="ORF">BB558_001694</name>
</gene>
<dbReference type="Gene3D" id="3.40.50.1110">
    <property type="entry name" value="SGNH hydrolase"/>
    <property type="match status" value="1"/>
</dbReference>
<keyword evidence="3" id="KW-1185">Reference proteome</keyword>
<dbReference type="AlphaFoldDB" id="A0A2U1JAY0"/>
<keyword evidence="1" id="KW-0732">Signal</keyword>
<dbReference type="InterPro" id="IPR036514">
    <property type="entry name" value="SGNH_hydro_sf"/>
</dbReference>
<evidence type="ECO:0000256" key="1">
    <source>
        <dbReference type="ARBA" id="ARBA00022729"/>
    </source>
</evidence>
<organism evidence="2 3">
    <name type="scientific">Smittium angustum</name>
    <dbReference type="NCBI Taxonomy" id="133377"/>
    <lineage>
        <taxon>Eukaryota</taxon>
        <taxon>Fungi</taxon>
        <taxon>Fungi incertae sedis</taxon>
        <taxon>Zoopagomycota</taxon>
        <taxon>Kickxellomycotina</taxon>
        <taxon>Harpellomycetes</taxon>
        <taxon>Harpellales</taxon>
        <taxon>Legeriomycetaceae</taxon>
        <taxon>Smittium</taxon>
    </lineage>
</organism>
<dbReference type="InterPro" id="IPR001087">
    <property type="entry name" value="GDSL"/>
</dbReference>
<dbReference type="GO" id="GO:0016788">
    <property type="term" value="F:hydrolase activity, acting on ester bonds"/>
    <property type="evidence" value="ECO:0007669"/>
    <property type="project" value="InterPro"/>
</dbReference>
<dbReference type="SUPFAM" id="SSF52266">
    <property type="entry name" value="SGNH hydrolase"/>
    <property type="match status" value="1"/>
</dbReference>
<reference evidence="2 3" key="1">
    <citation type="journal article" date="2018" name="MBio">
        <title>Comparative Genomics Reveals the Core Gene Toolbox for the Fungus-Insect Symbiosis.</title>
        <authorList>
            <person name="Wang Y."/>
            <person name="Stata M."/>
            <person name="Wang W."/>
            <person name="Stajich J.E."/>
            <person name="White M.M."/>
            <person name="Moncalvo J.M."/>
        </authorList>
    </citation>
    <scope>NUCLEOTIDE SEQUENCE [LARGE SCALE GENOMIC DNA]</scope>
    <source>
        <strain evidence="2 3">AUS-126-30</strain>
    </source>
</reference>
<dbReference type="PANTHER" id="PTHR45642:SF139">
    <property type="entry name" value="SGNH HYDROLASE-TYPE ESTERASE DOMAIN-CONTAINING PROTEIN"/>
    <property type="match status" value="1"/>
</dbReference>
<dbReference type="EMBL" id="MBFU01000101">
    <property type="protein sequence ID" value="PWA02174.1"/>
    <property type="molecule type" value="Genomic_DNA"/>
</dbReference>
<dbReference type="InterPro" id="IPR050592">
    <property type="entry name" value="GDSL_lipolytic_enzyme"/>
</dbReference>
<dbReference type="PANTHER" id="PTHR45642">
    <property type="entry name" value="GDSL ESTERASE/LIPASE EXL3"/>
    <property type="match status" value="1"/>
</dbReference>